<dbReference type="AlphaFoldDB" id="T0IUU8"/>
<evidence type="ECO:0000313" key="3">
    <source>
        <dbReference type="EMBL" id="EQB13444.1"/>
    </source>
</evidence>
<dbReference type="PATRIC" id="fig|1096930.3.peg.2829"/>
<organism evidence="3 4">
    <name type="scientific">Novosphingobium lindaniclasticum LE124</name>
    <dbReference type="NCBI Taxonomy" id="1096930"/>
    <lineage>
        <taxon>Bacteria</taxon>
        <taxon>Pseudomonadati</taxon>
        <taxon>Pseudomonadota</taxon>
        <taxon>Alphaproteobacteria</taxon>
        <taxon>Sphingomonadales</taxon>
        <taxon>Sphingomonadaceae</taxon>
        <taxon>Novosphingobium</taxon>
    </lineage>
</organism>
<protein>
    <recommendedName>
        <fullName evidence="5">Iron transporter</fullName>
    </recommendedName>
</protein>
<feature type="transmembrane region" description="Helical" evidence="2">
    <location>
        <begin position="91"/>
        <end position="108"/>
    </location>
</feature>
<evidence type="ECO:0008006" key="5">
    <source>
        <dbReference type="Google" id="ProtNLM"/>
    </source>
</evidence>
<keyword evidence="4" id="KW-1185">Reference proteome</keyword>
<gene>
    <name evidence="3" type="ORF">L284_14225</name>
</gene>
<name>T0IUU8_9SPHN</name>
<sequence>MARSGVETSAKSRPSDKTGGSGRWNVASRILAAVPANYLVTSLLTACVARLLAQCLAVNPAEASVAATLLSFAVFATIVLFAFGLRSIFQLWLWLFVAGALGGGLFWLSPGMGARL</sequence>
<dbReference type="Proteomes" id="UP000015527">
    <property type="component" value="Unassembled WGS sequence"/>
</dbReference>
<proteinExistence type="predicted"/>
<evidence type="ECO:0000256" key="2">
    <source>
        <dbReference type="SAM" id="Phobius"/>
    </source>
</evidence>
<dbReference type="RefSeq" id="WP_021234669.1">
    <property type="nucleotide sequence ID" value="NZ_ATHL01000089.1"/>
</dbReference>
<feature type="transmembrane region" description="Helical" evidence="2">
    <location>
        <begin position="65"/>
        <end position="85"/>
    </location>
</feature>
<dbReference type="EMBL" id="ATHL01000089">
    <property type="protein sequence ID" value="EQB13444.1"/>
    <property type="molecule type" value="Genomic_DNA"/>
</dbReference>
<keyword evidence="2" id="KW-0812">Transmembrane</keyword>
<evidence type="ECO:0000256" key="1">
    <source>
        <dbReference type="SAM" id="MobiDB-lite"/>
    </source>
</evidence>
<feature type="transmembrane region" description="Helical" evidence="2">
    <location>
        <begin position="30"/>
        <end position="53"/>
    </location>
</feature>
<dbReference type="eggNOG" id="ENOG503315U">
    <property type="taxonomic scope" value="Bacteria"/>
</dbReference>
<evidence type="ECO:0000313" key="4">
    <source>
        <dbReference type="Proteomes" id="UP000015527"/>
    </source>
</evidence>
<feature type="region of interest" description="Disordered" evidence="1">
    <location>
        <begin position="1"/>
        <end position="23"/>
    </location>
</feature>
<reference evidence="3 4" key="1">
    <citation type="journal article" date="2013" name="Genome Announc.">
        <title>Genome Sequence of Novosphingobium lindaniclasticum LE124T, Isolated from a Hexachlorocyclohexane Dumpsite.</title>
        <authorList>
            <person name="Saxena A."/>
            <person name="Nayyar N."/>
            <person name="Sangwan N."/>
            <person name="Kumari R."/>
            <person name="Khurana J.P."/>
            <person name="Lal R."/>
        </authorList>
    </citation>
    <scope>NUCLEOTIDE SEQUENCE [LARGE SCALE GENOMIC DNA]</scope>
    <source>
        <strain evidence="3 4">LE124</strain>
    </source>
</reference>
<comment type="caution">
    <text evidence="3">The sequence shown here is derived from an EMBL/GenBank/DDBJ whole genome shotgun (WGS) entry which is preliminary data.</text>
</comment>
<accession>T0IUU8</accession>
<feature type="compositionally biased region" description="Polar residues" evidence="1">
    <location>
        <begin position="1"/>
        <end position="12"/>
    </location>
</feature>
<keyword evidence="2" id="KW-1133">Transmembrane helix</keyword>
<keyword evidence="2" id="KW-0472">Membrane</keyword>